<dbReference type="PANTHER" id="PTHR43718">
    <property type="entry name" value="LON PROTEASE"/>
    <property type="match status" value="1"/>
</dbReference>
<dbReference type="AlphaFoldDB" id="A0A1X9N3B3"/>
<dbReference type="InterPro" id="IPR003593">
    <property type="entry name" value="AAA+_ATPase"/>
</dbReference>
<organism evidence="2 3">
    <name type="scientific">Oceanicoccus sagamiensis</name>
    <dbReference type="NCBI Taxonomy" id="716816"/>
    <lineage>
        <taxon>Bacteria</taxon>
        <taxon>Pseudomonadati</taxon>
        <taxon>Pseudomonadota</taxon>
        <taxon>Gammaproteobacteria</taxon>
        <taxon>Cellvibrionales</taxon>
        <taxon>Spongiibacteraceae</taxon>
        <taxon>Oceanicoccus</taxon>
    </lineage>
</organism>
<dbReference type="STRING" id="716816.BST96_00360"/>
<evidence type="ECO:0000313" key="3">
    <source>
        <dbReference type="Proteomes" id="UP000193450"/>
    </source>
</evidence>
<dbReference type="PANTHER" id="PTHR43718:SF2">
    <property type="entry name" value="LON PROTEASE HOMOLOG, MITOCHONDRIAL"/>
    <property type="match status" value="1"/>
</dbReference>
<dbReference type="GO" id="GO:0004252">
    <property type="term" value="F:serine-type endopeptidase activity"/>
    <property type="evidence" value="ECO:0007669"/>
    <property type="project" value="InterPro"/>
</dbReference>
<dbReference type="OrthoDB" id="9809379at2"/>
<keyword evidence="3" id="KW-1185">Reference proteome</keyword>
<reference evidence="2 3" key="1">
    <citation type="submission" date="2016-11" db="EMBL/GenBank/DDBJ databases">
        <title>Trade-off between light-utilization and light-protection in marine flavobacteria.</title>
        <authorList>
            <person name="Kumagai Y."/>
        </authorList>
    </citation>
    <scope>NUCLEOTIDE SEQUENCE [LARGE SCALE GENOMIC DNA]</scope>
    <source>
        <strain evidence="2 3">NBRC 107125</strain>
    </source>
</reference>
<dbReference type="EMBL" id="CP019343">
    <property type="protein sequence ID" value="ARN72700.1"/>
    <property type="molecule type" value="Genomic_DNA"/>
</dbReference>
<dbReference type="SUPFAM" id="SSF52540">
    <property type="entry name" value="P-loop containing nucleoside triphosphate hydrolases"/>
    <property type="match status" value="1"/>
</dbReference>
<sequence>MSNHHYNTDQLALELKNTESKSRRDLSGNYSAISQIIDPKGLAQWFKTENGAQHASLFTNLSRLKIAKQALRINQTSQQLEKLKQDAPNLRPFLEVCGAFHQVHQRFKPKTPFKIQPTLLVGPPGVGKTYIVNQLAEALDMHAFQVSLSTSPEAMALSGSSRTYSNSTPGDVAMHMARSPAINPIIILDECDKAVFISRERASITGPLLQLLEEDTSKHFLDTSLQVEMNCQYISWIATANHLDSIPEAVLNRFHVIDVKPPNNEQLTIMTDKLLDTVTVSLGVKGHIDIKLDRAAHEVFRGESIRNIKKSIQLATVKKISENLAQEQITLEIDDFESFTPNRRKLPIGFIR</sequence>
<protein>
    <recommendedName>
        <fullName evidence="1">AAA+ ATPase domain-containing protein</fullName>
    </recommendedName>
</protein>
<feature type="domain" description="AAA+ ATPase" evidence="1">
    <location>
        <begin position="114"/>
        <end position="263"/>
    </location>
</feature>
<dbReference type="GO" id="GO:0006515">
    <property type="term" value="P:protein quality control for misfolded or incompletely synthesized proteins"/>
    <property type="evidence" value="ECO:0007669"/>
    <property type="project" value="TreeGrafter"/>
</dbReference>
<dbReference type="Gene3D" id="3.40.50.300">
    <property type="entry name" value="P-loop containing nucleotide triphosphate hydrolases"/>
    <property type="match status" value="1"/>
</dbReference>
<evidence type="ECO:0000259" key="1">
    <source>
        <dbReference type="SMART" id="SM00382"/>
    </source>
</evidence>
<proteinExistence type="predicted"/>
<dbReference type="Proteomes" id="UP000193450">
    <property type="component" value="Chromosome"/>
</dbReference>
<dbReference type="KEGG" id="osg:BST96_00360"/>
<dbReference type="InterPro" id="IPR027417">
    <property type="entry name" value="P-loop_NTPase"/>
</dbReference>
<dbReference type="Pfam" id="PF00004">
    <property type="entry name" value="AAA"/>
    <property type="match status" value="1"/>
</dbReference>
<accession>A0A1X9N3B3</accession>
<dbReference type="InterPro" id="IPR003959">
    <property type="entry name" value="ATPase_AAA_core"/>
</dbReference>
<dbReference type="SMART" id="SM00382">
    <property type="entry name" value="AAA"/>
    <property type="match status" value="1"/>
</dbReference>
<dbReference type="GO" id="GO:0016887">
    <property type="term" value="F:ATP hydrolysis activity"/>
    <property type="evidence" value="ECO:0007669"/>
    <property type="project" value="InterPro"/>
</dbReference>
<name>A0A1X9N3B3_9GAMM</name>
<dbReference type="GO" id="GO:0004176">
    <property type="term" value="F:ATP-dependent peptidase activity"/>
    <property type="evidence" value="ECO:0007669"/>
    <property type="project" value="InterPro"/>
</dbReference>
<gene>
    <name evidence="2" type="ORF">BST96_00360</name>
</gene>
<dbReference type="InterPro" id="IPR027065">
    <property type="entry name" value="Lon_Prtase"/>
</dbReference>
<evidence type="ECO:0000313" key="2">
    <source>
        <dbReference type="EMBL" id="ARN72700.1"/>
    </source>
</evidence>
<dbReference type="GO" id="GO:0005524">
    <property type="term" value="F:ATP binding"/>
    <property type="evidence" value="ECO:0007669"/>
    <property type="project" value="InterPro"/>
</dbReference>
<dbReference type="RefSeq" id="WP_085756786.1">
    <property type="nucleotide sequence ID" value="NZ_CP019343.1"/>
</dbReference>